<evidence type="ECO:0008006" key="5">
    <source>
        <dbReference type="Google" id="ProtNLM"/>
    </source>
</evidence>
<comment type="caution">
    <text evidence="3">The sequence shown here is derived from an EMBL/GenBank/DDBJ whole genome shotgun (WGS) entry which is preliminary data.</text>
</comment>
<keyword evidence="4" id="KW-1185">Reference proteome</keyword>
<keyword evidence="2" id="KW-0472">Membrane</keyword>
<evidence type="ECO:0000313" key="3">
    <source>
        <dbReference type="EMBL" id="MBM7714553.1"/>
    </source>
</evidence>
<sequence>MELEKRTPESVNITKEHHHSEPNLKGTLISVLGVGIIIIIMWGATYFLYAGR</sequence>
<organism evidence="3 4">
    <name type="scientific">Siminovitchia thermophila</name>
    <dbReference type="NCBI Taxonomy" id="1245522"/>
    <lineage>
        <taxon>Bacteria</taxon>
        <taxon>Bacillati</taxon>
        <taxon>Bacillota</taxon>
        <taxon>Bacilli</taxon>
        <taxon>Bacillales</taxon>
        <taxon>Bacillaceae</taxon>
        <taxon>Siminovitchia</taxon>
    </lineage>
</organism>
<protein>
    <recommendedName>
        <fullName evidence="5">Cytochrome c oxidase subunit 2A</fullName>
    </recommendedName>
</protein>
<name>A0ABS2R6N8_9BACI</name>
<proteinExistence type="predicted"/>
<keyword evidence="2" id="KW-0812">Transmembrane</keyword>
<keyword evidence="2" id="KW-1133">Transmembrane helix</keyword>
<feature type="region of interest" description="Disordered" evidence="1">
    <location>
        <begin position="1"/>
        <end position="21"/>
    </location>
</feature>
<dbReference type="RefSeq" id="WP_139345665.1">
    <property type="nucleotide sequence ID" value="NZ_JAFBFH010000008.1"/>
</dbReference>
<dbReference type="Proteomes" id="UP000823485">
    <property type="component" value="Unassembled WGS sequence"/>
</dbReference>
<reference evidence="3 4" key="1">
    <citation type="submission" date="2021-01" db="EMBL/GenBank/DDBJ databases">
        <title>Genomic Encyclopedia of Type Strains, Phase IV (KMG-IV): sequencing the most valuable type-strain genomes for metagenomic binning, comparative biology and taxonomic classification.</title>
        <authorList>
            <person name="Goeker M."/>
        </authorList>
    </citation>
    <scope>NUCLEOTIDE SEQUENCE [LARGE SCALE GENOMIC DNA]</scope>
    <source>
        <strain evidence="3 4">DSM 105453</strain>
    </source>
</reference>
<gene>
    <name evidence="3" type="ORF">JOC94_001525</name>
</gene>
<accession>A0ABS2R6N8</accession>
<dbReference type="EMBL" id="JAFBFH010000008">
    <property type="protein sequence ID" value="MBM7714553.1"/>
    <property type="molecule type" value="Genomic_DNA"/>
</dbReference>
<evidence type="ECO:0000313" key="4">
    <source>
        <dbReference type="Proteomes" id="UP000823485"/>
    </source>
</evidence>
<feature type="transmembrane region" description="Helical" evidence="2">
    <location>
        <begin position="28"/>
        <end position="49"/>
    </location>
</feature>
<evidence type="ECO:0000256" key="1">
    <source>
        <dbReference type="SAM" id="MobiDB-lite"/>
    </source>
</evidence>
<evidence type="ECO:0000256" key="2">
    <source>
        <dbReference type="SAM" id="Phobius"/>
    </source>
</evidence>